<evidence type="ECO:0000313" key="2">
    <source>
        <dbReference type="EMBL" id="SVD60468.1"/>
    </source>
</evidence>
<proteinExistence type="predicted"/>
<evidence type="ECO:0008006" key="3">
    <source>
        <dbReference type="Google" id="ProtNLM"/>
    </source>
</evidence>
<dbReference type="InterPro" id="IPR010869">
    <property type="entry name" value="DUF1501"/>
</dbReference>
<feature type="non-terminal residue" evidence="2">
    <location>
        <position position="267"/>
    </location>
</feature>
<dbReference type="PROSITE" id="PS51318">
    <property type="entry name" value="TAT"/>
    <property type="match status" value="1"/>
</dbReference>
<evidence type="ECO:0000256" key="1">
    <source>
        <dbReference type="SAM" id="MobiDB-lite"/>
    </source>
</evidence>
<dbReference type="InterPro" id="IPR006311">
    <property type="entry name" value="TAT_signal"/>
</dbReference>
<sequence length="267" mass="29056">MLKIFSNPRGPRFCDGHSRRSFLQIGGMAMGGLSLPQILAAEKAAPKSVKSGGLGHKAVIMVYLPGGPTHHDTFDLKTTAPSDIRSVFQPIRTKVPGINICELLPKLAKIMNKLVVIRSLVGLKNRHESFQCYSGRPGGKPEDNEPGGGWPTLGSVVSQIQGPNPNGVPAYIDAGPQMRHKPYNVAGYHDPPGPISWPGFTGQRHTPFRLYGQGKSDLELNSITVDRLQDRKGLLTGFDAFRRGADARARADADPFRERAFDILNNT</sequence>
<dbReference type="EMBL" id="UINC01161337">
    <property type="protein sequence ID" value="SVD60468.1"/>
    <property type="molecule type" value="Genomic_DNA"/>
</dbReference>
<dbReference type="AlphaFoldDB" id="A0A382WQM1"/>
<reference evidence="2" key="1">
    <citation type="submission" date="2018-05" db="EMBL/GenBank/DDBJ databases">
        <authorList>
            <person name="Lanie J.A."/>
            <person name="Ng W.-L."/>
            <person name="Kazmierczak K.M."/>
            <person name="Andrzejewski T.M."/>
            <person name="Davidsen T.M."/>
            <person name="Wayne K.J."/>
            <person name="Tettelin H."/>
            <person name="Glass J.I."/>
            <person name="Rusch D."/>
            <person name="Podicherti R."/>
            <person name="Tsui H.-C.T."/>
            <person name="Winkler M.E."/>
        </authorList>
    </citation>
    <scope>NUCLEOTIDE SEQUENCE</scope>
</reference>
<name>A0A382WQM1_9ZZZZ</name>
<protein>
    <recommendedName>
        <fullName evidence="3">DUF1501 domain-containing protein</fullName>
    </recommendedName>
</protein>
<gene>
    <name evidence="2" type="ORF">METZ01_LOCUS413322</name>
</gene>
<accession>A0A382WQM1</accession>
<dbReference type="Pfam" id="PF07394">
    <property type="entry name" value="DUF1501"/>
    <property type="match status" value="1"/>
</dbReference>
<feature type="region of interest" description="Disordered" evidence="1">
    <location>
        <begin position="133"/>
        <end position="154"/>
    </location>
</feature>
<organism evidence="2">
    <name type="scientific">marine metagenome</name>
    <dbReference type="NCBI Taxonomy" id="408172"/>
    <lineage>
        <taxon>unclassified sequences</taxon>
        <taxon>metagenomes</taxon>
        <taxon>ecological metagenomes</taxon>
    </lineage>
</organism>